<dbReference type="Proteomes" id="UP000002038">
    <property type="component" value="Unassembled WGS sequence"/>
</dbReference>
<dbReference type="PRINTS" id="PR01217">
    <property type="entry name" value="PRICHEXTENSN"/>
</dbReference>
<feature type="transmembrane region" description="Helical" evidence="2">
    <location>
        <begin position="65"/>
        <end position="86"/>
    </location>
</feature>
<feature type="compositionally biased region" description="Pro residues" evidence="1">
    <location>
        <begin position="1"/>
        <end position="22"/>
    </location>
</feature>
<feature type="region of interest" description="Disordered" evidence="1">
    <location>
        <begin position="1"/>
        <end position="30"/>
    </location>
</feature>
<keyword evidence="4" id="KW-1185">Reference proteome</keyword>
<dbReference type="AlphaFoldDB" id="A0A179UNK9"/>
<keyword evidence="2" id="KW-1133">Transmembrane helix</keyword>
<evidence type="ECO:0000256" key="2">
    <source>
        <dbReference type="SAM" id="Phobius"/>
    </source>
</evidence>
<dbReference type="STRING" id="559298.A0A179UNK9"/>
<sequence>MDGPPPPPPPHGTPPGGRPPPNANGGYRKSTDLPEGPYDIFIVPPHSSGSGFIYLPSLQCHRNSFLAGVAATLVGVAVYVWVVPLMKTWVSTVAQSGDTSVFLIVIVVGVASWAWGRSQIHLSGTPPPPPRGSPRSPPSPPPPGGGGGPRGPQHEPPPSSGPNHNSGGGPHYQNFNSQYPGGGYGNGPNPGGQYNGGPFPGSQYPGGHRYTQGEGTPGSSESPPPPQPPPPPQSPPDPPPATPPKQPQNDTPKPKDTDWEKAREETKRKEDIRRKMEEFRKKREEEEKEKQRQREKEAREREFRERKEKREKERLAKEAEEKEAAEKAAKEKARQEAAARFAAAREAAAAKRAADKAAAEKLAAEKLAAEKLAEKLAAAKLMAEKLAAEKLAAEKLAAEKLAAEKRAESVKQAPSPKTPPRTPSPQKKPPPFPSARTELDDDAYSFRPYDRPKKQPSAPSVFSESSYAPSQSTARTTPPPSRRGPYSTKDPDKIIISGVYVFNNTFMRTPVGQLVSGKGHVTDGLILRITTEGMFVDDDIRGVAQREWDIKAWTMKLVEVWCPQLGTNPPPTRPSPVKANPFRFSTSYAHKVPSSEESDAYLANLHRSCKNQCRLGATSSGMGPLNGNSKSRIIDDGDLLQSAELRGFHVVRASLRDQEGKKYVFVLQETEAWKVAIGLQRLKKGSQVRALGVCGLPANETNAVLESLGYIAN</sequence>
<dbReference type="OrthoDB" id="5421842at2759"/>
<proteinExistence type="predicted"/>
<keyword evidence="2" id="KW-0812">Transmembrane</keyword>
<dbReference type="VEuPathDB" id="FungiDB:BDBG_05046"/>
<dbReference type="RefSeq" id="XP_031578487.1">
    <property type="nucleotide sequence ID" value="XM_031721961.1"/>
</dbReference>
<feature type="compositionally biased region" description="Pro residues" evidence="1">
    <location>
        <begin position="416"/>
        <end position="433"/>
    </location>
</feature>
<feature type="compositionally biased region" description="Pro residues" evidence="1">
    <location>
        <begin position="222"/>
        <end position="246"/>
    </location>
</feature>
<evidence type="ECO:0000256" key="1">
    <source>
        <dbReference type="SAM" id="MobiDB-lite"/>
    </source>
</evidence>
<evidence type="ECO:0000313" key="4">
    <source>
        <dbReference type="Proteomes" id="UP000002038"/>
    </source>
</evidence>
<organism evidence="3 4">
    <name type="scientific">Blastomyces gilchristii (strain SLH14081)</name>
    <name type="common">Blastomyces dermatitidis</name>
    <dbReference type="NCBI Taxonomy" id="559298"/>
    <lineage>
        <taxon>Eukaryota</taxon>
        <taxon>Fungi</taxon>
        <taxon>Dikarya</taxon>
        <taxon>Ascomycota</taxon>
        <taxon>Pezizomycotina</taxon>
        <taxon>Eurotiomycetes</taxon>
        <taxon>Eurotiomycetidae</taxon>
        <taxon>Onygenales</taxon>
        <taxon>Ajellomycetaceae</taxon>
        <taxon>Blastomyces</taxon>
    </lineage>
</organism>
<evidence type="ECO:0000313" key="3">
    <source>
        <dbReference type="EMBL" id="OAT08818.1"/>
    </source>
</evidence>
<feature type="compositionally biased region" description="Basic and acidic residues" evidence="1">
    <location>
        <begin position="252"/>
        <end position="332"/>
    </location>
</feature>
<feature type="compositionally biased region" description="Pro residues" evidence="1">
    <location>
        <begin position="125"/>
        <end position="144"/>
    </location>
</feature>
<dbReference type="EMBL" id="GG657455">
    <property type="protein sequence ID" value="OAT08818.1"/>
    <property type="molecule type" value="Genomic_DNA"/>
</dbReference>
<gene>
    <name evidence="3" type="ORF">BDBG_05046</name>
</gene>
<dbReference type="KEGG" id="bgh:BDBG_05046"/>
<accession>A0A179UNK9</accession>
<evidence type="ECO:0008006" key="5">
    <source>
        <dbReference type="Google" id="ProtNLM"/>
    </source>
</evidence>
<feature type="compositionally biased region" description="Gly residues" evidence="1">
    <location>
        <begin position="180"/>
        <end position="199"/>
    </location>
</feature>
<dbReference type="GeneID" id="8504646"/>
<reference evidence="4" key="1">
    <citation type="journal article" date="2015" name="PLoS Genet.">
        <title>The dynamic genome and transcriptome of the human fungal pathogen Blastomyces and close relative Emmonsia.</title>
        <authorList>
            <person name="Munoz J.F."/>
            <person name="Gauthier G.M."/>
            <person name="Desjardins C.A."/>
            <person name="Gallo J.E."/>
            <person name="Holder J."/>
            <person name="Sullivan T.D."/>
            <person name="Marty A.J."/>
            <person name="Carmen J.C."/>
            <person name="Chen Z."/>
            <person name="Ding L."/>
            <person name="Gujja S."/>
            <person name="Magrini V."/>
            <person name="Misas E."/>
            <person name="Mitreva M."/>
            <person name="Priest M."/>
            <person name="Saif S."/>
            <person name="Whiston E.A."/>
            <person name="Young S."/>
            <person name="Zeng Q."/>
            <person name="Goldman W.E."/>
            <person name="Mardis E.R."/>
            <person name="Taylor J.W."/>
            <person name="McEwen J.G."/>
            <person name="Clay O.K."/>
            <person name="Klein B.S."/>
            <person name="Cuomo C.A."/>
        </authorList>
    </citation>
    <scope>NUCLEOTIDE SEQUENCE [LARGE SCALE GENOMIC DNA]</scope>
    <source>
        <strain evidence="4">SLH14081</strain>
    </source>
</reference>
<keyword evidence="2" id="KW-0472">Membrane</keyword>
<name>A0A179UNK9_BLAGS</name>
<protein>
    <recommendedName>
        <fullName evidence="5">Trans-sialidase</fullName>
    </recommendedName>
</protein>
<feature type="region of interest" description="Disordered" evidence="1">
    <location>
        <begin position="403"/>
        <end position="490"/>
    </location>
</feature>
<feature type="transmembrane region" description="Helical" evidence="2">
    <location>
        <begin position="98"/>
        <end position="116"/>
    </location>
</feature>
<feature type="compositionally biased region" description="Polar residues" evidence="1">
    <location>
        <begin position="457"/>
        <end position="476"/>
    </location>
</feature>
<feature type="region of interest" description="Disordered" evidence="1">
    <location>
        <begin position="121"/>
        <end position="332"/>
    </location>
</feature>